<evidence type="ECO:0000313" key="1">
    <source>
        <dbReference type="EMBL" id="KKQ50336.1"/>
    </source>
</evidence>
<comment type="caution">
    <text evidence="1">The sequence shown here is derived from an EMBL/GenBank/DDBJ whole genome shotgun (WGS) entry which is preliminary data.</text>
</comment>
<evidence type="ECO:0000313" key="2">
    <source>
        <dbReference type="Proteomes" id="UP000034231"/>
    </source>
</evidence>
<dbReference type="PATRIC" id="fig|1618488.3.peg.289"/>
<dbReference type="AlphaFoldDB" id="A0A0G0LCG5"/>
<reference evidence="1 2" key="1">
    <citation type="journal article" date="2015" name="Nature">
        <title>rRNA introns, odd ribosomes, and small enigmatic genomes across a large radiation of phyla.</title>
        <authorList>
            <person name="Brown C.T."/>
            <person name="Hug L.A."/>
            <person name="Thomas B.C."/>
            <person name="Sharon I."/>
            <person name="Castelle C.J."/>
            <person name="Singh A."/>
            <person name="Wilkins M.J."/>
            <person name="Williams K.H."/>
            <person name="Banfield J.F."/>
        </authorList>
    </citation>
    <scope>NUCLEOTIDE SEQUENCE [LARGE SCALE GENOMIC DNA]</scope>
</reference>
<proteinExistence type="predicted"/>
<dbReference type="Proteomes" id="UP000034231">
    <property type="component" value="Unassembled WGS sequence"/>
</dbReference>
<accession>A0A0G0LCG5</accession>
<name>A0A0G0LCG5_9BACT</name>
<organism evidence="1 2">
    <name type="scientific">Candidatus Shapirobacteria bacterium GW2011_GWE1_38_10</name>
    <dbReference type="NCBI Taxonomy" id="1618488"/>
    <lineage>
        <taxon>Bacteria</taxon>
        <taxon>Candidatus Shapironibacteriota</taxon>
    </lineage>
</organism>
<sequence>MYLNNFNAQQNLDKVSNEVVSSLKLSHSYAKTKQVPIGSAETELRYIQVQMVGSGIVARASGIGETFFDIKINNNGIGVSFSPGVIYFWAGNGFLSHDGAGEMYGAGETVTITVQSQNNFIGYNAIIVDALGQVKLISYNEGVLPSRVPTAVPTTVVPTVAPTTTIPTVTPVPVCRLGGVACGVHSDCCSYYCSSGACLGVPSATPTLSCKLGGVACGVHGDCCSYYCNLNFCN</sequence>
<dbReference type="EMBL" id="LBTX01000006">
    <property type="protein sequence ID" value="KKQ50336.1"/>
    <property type="molecule type" value="Genomic_DNA"/>
</dbReference>
<protein>
    <submittedName>
        <fullName evidence="1">Uncharacterized protein</fullName>
    </submittedName>
</protein>
<gene>
    <name evidence="1" type="ORF">US68_C0006G0016</name>
</gene>